<dbReference type="OrthoDB" id="9775677at2"/>
<keyword evidence="12" id="KW-1185">Reference proteome</keyword>
<evidence type="ECO:0000256" key="4">
    <source>
        <dbReference type="ARBA" id="ARBA00022723"/>
    </source>
</evidence>
<dbReference type="RefSeq" id="WP_151423909.1">
    <property type="nucleotide sequence ID" value="NZ_WBJX01000003.1"/>
</dbReference>
<dbReference type="InterPro" id="IPR042089">
    <property type="entry name" value="Peptidase_M13_dom_2"/>
</dbReference>
<feature type="compositionally biased region" description="Polar residues" evidence="8">
    <location>
        <begin position="1"/>
        <end position="17"/>
    </location>
</feature>
<dbReference type="SUPFAM" id="SSF55486">
    <property type="entry name" value="Metalloproteases ('zincins'), catalytic domain"/>
    <property type="match status" value="1"/>
</dbReference>
<dbReference type="PANTHER" id="PTHR11733:SF167">
    <property type="entry name" value="FI17812P1-RELATED"/>
    <property type="match status" value="1"/>
</dbReference>
<accession>A0A7J5B1I8</accession>
<feature type="domain" description="Peptidase M13 N-terminal" evidence="10">
    <location>
        <begin position="32"/>
        <end position="407"/>
    </location>
</feature>
<dbReference type="InterPro" id="IPR024079">
    <property type="entry name" value="MetalloPept_cat_dom_sf"/>
</dbReference>
<gene>
    <name evidence="11" type="ORF">F8O03_11100</name>
</gene>
<organism evidence="11 12">
    <name type="scientific">Pseudoclavibacter terrae</name>
    <dbReference type="NCBI Taxonomy" id="1530195"/>
    <lineage>
        <taxon>Bacteria</taxon>
        <taxon>Bacillati</taxon>
        <taxon>Actinomycetota</taxon>
        <taxon>Actinomycetes</taxon>
        <taxon>Micrococcales</taxon>
        <taxon>Microbacteriaceae</taxon>
        <taxon>Pseudoclavibacter</taxon>
    </lineage>
</organism>
<dbReference type="PRINTS" id="PR00786">
    <property type="entry name" value="NEPRILYSIN"/>
</dbReference>
<evidence type="ECO:0000256" key="6">
    <source>
        <dbReference type="ARBA" id="ARBA00022833"/>
    </source>
</evidence>
<keyword evidence="5" id="KW-0378">Hydrolase</keyword>
<keyword evidence="6" id="KW-0862">Zinc</keyword>
<feature type="region of interest" description="Disordered" evidence="8">
    <location>
        <begin position="1"/>
        <end position="20"/>
    </location>
</feature>
<dbReference type="PROSITE" id="PS51885">
    <property type="entry name" value="NEPRILYSIN"/>
    <property type="match status" value="1"/>
</dbReference>
<keyword evidence="7" id="KW-0482">Metalloprotease</keyword>
<feature type="domain" description="Peptidase M13 C-terminal" evidence="9">
    <location>
        <begin position="459"/>
        <end position="667"/>
    </location>
</feature>
<keyword evidence="4" id="KW-0479">Metal-binding</keyword>
<keyword evidence="3" id="KW-0645">Protease</keyword>
<dbReference type="GO" id="GO:0046872">
    <property type="term" value="F:metal ion binding"/>
    <property type="evidence" value="ECO:0007669"/>
    <property type="project" value="UniProtKB-KW"/>
</dbReference>
<dbReference type="GO" id="GO:0005886">
    <property type="term" value="C:plasma membrane"/>
    <property type="evidence" value="ECO:0007669"/>
    <property type="project" value="TreeGrafter"/>
</dbReference>
<sequence>MSQTDDLASTAPATEQLPSGIDLEALDASVRPADDLFRHTNGKWIAATEVPAYLPAYGSFIQLREDAEKAVLDILESGKDAEPGSELRKAADAYAAFMDEEKLEALGFDPVRPDIDRALAASSINEFLAVLGDLERTGLGSFVSAYVYPDLKSPAEYALYFEQSGLGLPDESYYREEQYAEIREQYQAHIARMLGLAGLPDAEERAARVFALETEIAGLHWDVVKSREAELAYNPRTYDELSAAYSNVDFADWTSRWGAPAGALDRVIVRQPDFFEGVAGLLTEDRLDAWRDWLVWGIASQYSGILAPSTSAANFEFYGKTLQGTPEQRERWKRGTGHAEGKLPEAIGKAYVERHFSPTAKAKMLELVGYLTGAYRASITELEWMSPETRERALDKLEKFVTKIGYPDRWRDYSDLEIRDDDVVGNSRRASVYEAAYEFAKLGTPVRRDEWMMPPQTVNAYYSPGENEIVFPAAILQLPFFDEHRDPAANFGAIGAVIGHEIGHGFDDQGSKYDGDGRLEDWWTADDRVAFEQRTRALIDQYNELSPEGTDGQKVNGELTIGENIGDLGGLGIAWKAYRAYRAHAGFSPDDEDTIDGLTAAQRFFLSWAQAWQQKARPEYAKLLLAVDPHSPAEFRCNQIVRNVDAFYDAFDVTENDALWLAPEARVTIW</sequence>
<comment type="cofactor">
    <cofactor evidence="1">
        <name>Zn(2+)</name>
        <dbReference type="ChEBI" id="CHEBI:29105"/>
    </cofactor>
</comment>
<dbReference type="Gene3D" id="1.10.1380.10">
    <property type="entry name" value="Neutral endopeptidase , domain2"/>
    <property type="match status" value="1"/>
</dbReference>
<evidence type="ECO:0000259" key="9">
    <source>
        <dbReference type="Pfam" id="PF01431"/>
    </source>
</evidence>
<dbReference type="GO" id="GO:0004222">
    <property type="term" value="F:metalloendopeptidase activity"/>
    <property type="evidence" value="ECO:0007669"/>
    <property type="project" value="InterPro"/>
</dbReference>
<dbReference type="Gene3D" id="3.40.390.10">
    <property type="entry name" value="Collagenase (Catalytic Domain)"/>
    <property type="match status" value="1"/>
</dbReference>
<dbReference type="EMBL" id="WBJX01000003">
    <property type="protein sequence ID" value="KAB1637740.1"/>
    <property type="molecule type" value="Genomic_DNA"/>
</dbReference>
<dbReference type="InterPro" id="IPR008753">
    <property type="entry name" value="Peptidase_M13_N"/>
</dbReference>
<dbReference type="Pfam" id="PF01431">
    <property type="entry name" value="Peptidase_M13"/>
    <property type="match status" value="1"/>
</dbReference>
<evidence type="ECO:0000313" key="12">
    <source>
        <dbReference type="Proteomes" id="UP000490386"/>
    </source>
</evidence>
<evidence type="ECO:0000313" key="11">
    <source>
        <dbReference type="EMBL" id="KAB1637740.1"/>
    </source>
</evidence>
<evidence type="ECO:0000256" key="2">
    <source>
        <dbReference type="ARBA" id="ARBA00007357"/>
    </source>
</evidence>
<comment type="similarity">
    <text evidence="2">Belongs to the peptidase M13 family.</text>
</comment>
<dbReference type="Pfam" id="PF05649">
    <property type="entry name" value="Peptidase_M13_N"/>
    <property type="match status" value="1"/>
</dbReference>
<evidence type="ECO:0000256" key="3">
    <source>
        <dbReference type="ARBA" id="ARBA00022670"/>
    </source>
</evidence>
<dbReference type="GO" id="GO:0016485">
    <property type="term" value="P:protein processing"/>
    <property type="evidence" value="ECO:0007669"/>
    <property type="project" value="TreeGrafter"/>
</dbReference>
<evidence type="ECO:0000256" key="5">
    <source>
        <dbReference type="ARBA" id="ARBA00022801"/>
    </source>
</evidence>
<evidence type="ECO:0000256" key="1">
    <source>
        <dbReference type="ARBA" id="ARBA00001947"/>
    </source>
</evidence>
<dbReference type="CDD" id="cd08662">
    <property type="entry name" value="M13"/>
    <property type="match status" value="1"/>
</dbReference>
<name>A0A7J5B1I8_9MICO</name>
<dbReference type="PANTHER" id="PTHR11733">
    <property type="entry name" value="ZINC METALLOPROTEASE FAMILY M13 NEPRILYSIN-RELATED"/>
    <property type="match status" value="1"/>
</dbReference>
<dbReference type="Proteomes" id="UP000490386">
    <property type="component" value="Unassembled WGS sequence"/>
</dbReference>
<comment type="caution">
    <text evidence="11">The sequence shown here is derived from an EMBL/GenBank/DDBJ whole genome shotgun (WGS) entry which is preliminary data.</text>
</comment>
<proteinExistence type="inferred from homology"/>
<evidence type="ECO:0000256" key="8">
    <source>
        <dbReference type="SAM" id="MobiDB-lite"/>
    </source>
</evidence>
<evidence type="ECO:0000259" key="10">
    <source>
        <dbReference type="Pfam" id="PF05649"/>
    </source>
</evidence>
<dbReference type="AlphaFoldDB" id="A0A7J5B1I8"/>
<evidence type="ECO:0000256" key="7">
    <source>
        <dbReference type="ARBA" id="ARBA00023049"/>
    </source>
</evidence>
<dbReference type="InterPro" id="IPR000718">
    <property type="entry name" value="Peptidase_M13"/>
</dbReference>
<dbReference type="InterPro" id="IPR018497">
    <property type="entry name" value="Peptidase_M13_C"/>
</dbReference>
<protein>
    <submittedName>
        <fullName evidence="11">Peptidase M13</fullName>
    </submittedName>
</protein>
<reference evidence="11 12" key="1">
    <citation type="submission" date="2019-09" db="EMBL/GenBank/DDBJ databases">
        <title>Phylogeny of genus Pseudoclavibacter and closely related genus.</title>
        <authorList>
            <person name="Li Y."/>
        </authorList>
    </citation>
    <scope>NUCLEOTIDE SEQUENCE [LARGE SCALE GENOMIC DNA]</scope>
    <source>
        <strain evidence="11 12">THG-MD12</strain>
    </source>
</reference>